<evidence type="ECO:0000313" key="1">
    <source>
        <dbReference type="EMBL" id="MCD1608635.1"/>
    </source>
</evidence>
<dbReference type="AlphaFoldDB" id="A0A9X1SP71"/>
<dbReference type="EMBL" id="JAINWF010000006">
    <property type="protein sequence ID" value="MCD1608635.1"/>
    <property type="molecule type" value="Genomic_DNA"/>
</dbReference>
<organism evidence="1 2">
    <name type="scientific">Stutzerimonas kunmingensis</name>
    <dbReference type="NCBI Taxonomy" id="1211807"/>
    <lineage>
        <taxon>Bacteria</taxon>
        <taxon>Pseudomonadati</taxon>
        <taxon>Pseudomonadota</taxon>
        <taxon>Gammaproteobacteria</taxon>
        <taxon>Pseudomonadales</taxon>
        <taxon>Pseudomonadaceae</taxon>
        <taxon>Stutzerimonas</taxon>
    </lineage>
</organism>
<accession>A0A9X1SP71</accession>
<protein>
    <submittedName>
        <fullName evidence="1">Uncharacterized protein</fullName>
    </submittedName>
</protein>
<gene>
    <name evidence="1" type="ORF">K7H17_12230</name>
</gene>
<proteinExistence type="predicted"/>
<sequence>MKRLTTTYSDHNDLLGALRKCLEKAGWTIHYFGLMAPTTWTTNEVIRNEDYTSTPVTVTDVDRRLGMWMSASKAGAYVVFRSIDGCILDRETYYKHSLYAQRGVVARVADGFDPDKSYFGQPGLRPTQKCLLESGLGGKLDVFFNGDAFIATTTFDSNGYSSMSFGKLPVHVPGSGGKYLCSTHSWEQHYLSPLFSEYSPAAVYQYSFDTLVGWDSGNVTRSEVLFYLYADLDFPSNFYASGFGGMGNLARCRETAGGLPALVPVRTFVKWNGRHSPFAEFDDLFVANFELIEAGREFQIGQSRYVGFPYFRKSTASAGAVGNLGYVVRLDDE</sequence>
<dbReference type="Proteomes" id="UP001138989">
    <property type="component" value="Unassembled WGS sequence"/>
</dbReference>
<name>A0A9X1SP71_9GAMM</name>
<dbReference type="RefSeq" id="WP_230697713.1">
    <property type="nucleotide sequence ID" value="NZ_JAINWF010000006.1"/>
</dbReference>
<evidence type="ECO:0000313" key="2">
    <source>
        <dbReference type="Proteomes" id="UP001138989"/>
    </source>
</evidence>
<reference evidence="1" key="1">
    <citation type="submission" date="2021-08" db="EMBL/GenBank/DDBJ databases">
        <title>Isolation and characterization of neutrophilic mixotrophic iron-oxidizing bacteria from deep-sea hydrothermal vents.</title>
        <authorList>
            <person name="He Y."/>
        </authorList>
    </citation>
    <scope>NUCLEOTIDE SEQUENCE</scope>
    <source>
        <strain evidence="1">IOP_13</strain>
    </source>
</reference>
<keyword evidence="2" id="KW-1185">Reference proteome</keyword>
<comment type="caution">
    <text evidence="1">The sequence shown here is derived from an EMBL/GenBank/DDBJ whole genome shotgun (WGS) entry which is preliminary data.</text>
</comment>